<name>A0A433Y6H7_9BACL</name>
<evidence type="ECO:0000256" key="4">
    <source>
        <dbReference type="ARBA" id="ARBA00048505"/>
    </source>
</evidence>
<dbReference type="SUPFAM" id="SSF56281">
    <property type="entry name" value="Metallo-hydrolase/oxidoreductase"/>
    <property type="match status" value="1"/>
</dbReference>
<dbReference type="OrthoDB" id="9805728at2"/>
<dbReference type="AlphaFoldDB" id="A0A433Y6H7"/>
<comment type="function">
    <text evidence="3">Counteracts the endogenous Pycsar antiviral defense system. Phosphodiesterase that enables metal-dependent hydrolysis of host cyclic nucleotide Pycsar defense signals such as cCMP and cUMP.</text>
</comment>
<comment type="caution">
    <text evidence="6">The sequence shown here is derived from an EMBL/GenBank/DDBJ whole genome shotgun (WGS) entry which is preliminary data.</text>
</comment>
<protein>
    <submittedName>
        <fullName evidence="6">MBL fold metallo-hydrolase</fullName>
    </submittedName>
</protein>
<dbReference type="EMBL" id="RZNY01000014">
    <property type="protein sequence ID" value="RUT44579.1"/>
    <property type="molecule type" value="Genomic_DNA"/>
</dbReference>
<comment type="catalytic activity">
    <reaction evidence="4">
        <text>3',5'-cyclic UMP + H2O = UMP + H(+)</text>
        <dbReference type="Rhea" id="RHEA:70575"/>
        <dbReference type="ChEBI" id="CHEBI:15377"/>
        <dbReference type="ChEBI" id="CHEBI:15378"/>
        <dbReference type="ChEBI" id="CHEBI:57865"/>
        <dbReference type="ChEBI" id="CHEBI:184387"/>
    </reaction>
    <physiologicalReaction direction="left-to-right" evidence="4">
        <dbReference type="Rhea" id="RHEA:70576"/>
    </physiologicalReaction>
</comment>
<keyword evidence="7" id="KW-1185">Reference proteome</keyword>
<dbReference type="Gene3D" id="3.60.15.10">
    <property type="entry name" value="Ribonuclease Z/Hydroxyacylglutathione hydrolase-like"/>
    <property type="match status" value="1"/>
</dbReference>
<dbReference type="PANTHER" id="PTHR43546:SF9">
    <property type="entry name" value="L-ASCORBATE-6-PHOSPHATE LACTONASE ULAG-RELATED"/>
    <property type="match status" value="1"/>
</dbReference>
<feature type="domain" description="Metallo-beta-lactamase" evidence="5">
    <location>
        <begin position="18"/>
        <end position="213"/>
    </location>
</feature>
<keyword evidence="1 6" id="KW-0378">Hydrolase</keyword>
<dbReference type="InterPro" id="IPR036866">
    <property type="entry name" value="RibonucZ/Hydroxyglut_hydro"/>
</dbReference>
<evidence type="ECO:0000259" key="5">
    <source>
        <dbReference type="Pfam" id="PF12706"/>
    </source>
</evidence>
<dbReference type="Pfam" id="PF12706">
    <property type="entry name" value="Lactamase_B_2"/>
    <property type="match status" value="1"/>
</dbReference>
<reference evidence="6 7" key="1">
    <citation type="submission" date="2018-12" db="EMBL/GenBank/DDBJ databases">
        <authorList>
            <person name="Sun L."/>
            <person name="Chen Z."/>
        </authorList>
    </citation>
    <scope>NUCLEOTIDE SEQUENCE [LARGE SCALE GENOMIC DNA]</scope>
    <source>
        <strain evidence="6 7">DSM 15890</strain>
    </source>
</reference>
<accession>A0A433Y6H7</accession>
<evidence type="ECO:0000256" key="2">
    <source>
        <dbReference type="ARBA" id="ARBA00034221"/>
    </source>
</evidence>
<sequence length="251" mass="28157">MKFQLVRHATLWLNYGGYNILVDPMLGEAGVYPPIVKTPNNKRNPLISLPFPIDYWLKPDIIIVTHLHNDHWDPEAVDKLPKSTPILCQPGNEKELRAVGFQSVTPITDKLKVHSILLTRTNGKHGKGVIRKLTGNVSGFILQAEGEPKLYIAGDTVWCSDVREALDAHHPDITVVNAGGARFVMGEPITMDDHDVVTLCRYAPDTKVIAGHMDAINHCLVTRSDLRERLEMEKLADQVFIPEDGQWIDFM</sequence>
<dbReference type="RefSeq" id="WP_127193189.1">
    <property type="nucleotide sequence ID" value="NZ_RZNY01000014.1"/>
</dbReference>
<comment type="catalytic activity">
    <reaction evidence="2">
        <text>3',5'-cyclic CMP + H2O = CMP + H(+)</text>
        <dbReference type="Rhea" id="RHEA:72675"/>
        <dbReference type="ChEBI" id="CHEBI:15377"/>
        <dbReference type="ChEBI" id="CHEBI:15378"/>
        <dbReference type="ChEBI" id="CHEBI:58003"/>
        <dbReference type="ChEBI" id="CHEBI:60377"/>
    </reaction>
    <physiologicalReaction direction="left-to-right" evidence="2">
        <dbReference type="Rhea" id="RHEA:72676"/>
    </physiologicalReaction>
</comment>
<dbReference type="GO" id="GO:0016787">
    <property type="term" value="F:hydrolase activity"/>
    <property type="evidence" value="ECO:0007669"/>
    <property type="project" value="UniProtKB-KW"/>
</dbReference>
<dbReference type="InterPro" id="IPR050114">
    <property type="entry name" value="UPF0173_UPF0282_UlaG_hydrolase"/>
</dbReference>
<evidence type="ECO:0000256" key="1">
    <source>
        <dbReference type="ARBA" id="ARBA00022801"/>
    </source>
</evidence>
<evidence type="ECO:0000256" key="3">
    <source>
        <dbReference type="ARBA" id="ARBA00034301"/>
    </source>
</evidence>
<proteinExistence type="predicted"/>
<dbReference type="Proteomes" id="UP000279446">
    <property type="component" value="Unassembled WGS sequence"/>
</dbReference>
<dbReference type="InterPro" id="IPR001279">
    <property type="entry name" value="Metallo-B-lactamas"/>
</dbReference>
<evidence type="ECO:0000313" key="6">
    <source>
        <dbReference type="EMBL" id="RUT44579.1"/>
    </source>
</evidence>
<dbReference type="PANTHER" id="PTHR43546">
    <property type="entry name" value="UPF0173 METAL-DEPENDENT HYDROLASE MJ1163-RELATED"/>
    <property type="match status" value="1"/>
</dbReference>
<evidence type="ECO:0000313" key="7">
    <source>
        <dbReference type="Proteomes" id="UP000279446"/>
    </source>
</evidence>
<gene>
    <name evidence="6" type="ORF">EJP82_16580</name>
</gene>
<organism evidence="6 7">
    <name type="scientific">Paenibacillus anaericanus</name>
    <dbReference type="NCBI Taxonomy" id="170367"/>
    <lineage>
        <taxon>Bacteria</taxon>
        <taxon>Bacillati</taxon>
        <taxon>Bacillota</taxon>
        <taxon>Bacilli</taxon>
        <taxon>Bacillales</taxon>
        <taxon>Paenibacillaceae</taxon>
        <taxon>Paenibacillus</taxon>
    </lineage>
</organism>